<proteinExistence type="predicted"/>
<dbReference type="AlphaFoldDB" id="A0A6J4QGJ5"/>
<name>A0A6J4QGJ5_9ACTN</name>
<dbReference type="PANTHER" id="PTHR33204">
    <property type="entry name" value="TRANSCRIPTIONAL REGULATOR, MARR FAMILY"/>
    <property type="match status" value="1"/>
</dbReference>
<dbReference type="EMBL" id="CADCUY010000575">
    <property type="protein sequence ID" value="CAA9437035.1"/>
    <property type="molecule type" value="Genomic_DNA"/>
</dbReference>
<evidence type="ECO:0000256" key="2">
    <source>
        <dbReference type="ARBA" id="ARBA00023125"/>
    </source>
</evidence>
<gene>
    <name evidence="5" type="ORF">AVDCRST_MAG35-3043</name>
</gene>
<evidence type="ECO:0000256" key="1">
    <source>
        <dbReference type="ARBA" id="ARBA00023015"/>
    </source>
</evidence>
<dbReference type="Gene3D" id="1.10.10.10">
    <property type="entry name" value="Winged helix-like DNA-binding domain superfamily/Winged helix DNA-binding domain"/>
    <property type="match status" value="1"/>
</dbReference>
<keyword evidence="3" id="KW-0804">Transcription</keyword>
<dbReference type="SUPFAM" id="SSF46785">
    <property type="entry name" value="Winged helix' DNA-binding domain"/>
    <property type="match status" value="1"/>
</dbReference>
<accession>A0A6J4QGJ5</accession>
<dbReference type="InterPro" id="IPR036390">
    <property type="entry name" value="WH_DNA-bd_sf"/>
</dbReference>
<dbReference type="Pfam" id="PF01638">
    <property type="entry name" value="HxlR"/>
    <property type="match status" value="1"/>
</dbReference>
<dbReference type="PROSITE" id="PS51118">
    <property type="entry name" value="HTH_HXLR"/>
    <property type="match status" value="1"/>
</dbReference>
<keyword evidence="2" id="KW-0238">DNA-binding</keyword>
<dbReference type="InterPro" id="IPR036388">
    <property type="entry name" value="WH-like_DNA-bd_sf"/>
</dbReference>
<protein>
    <recommendedName>
        <fullName evidence="4">HTH hxlR-type domain-containing protein</fullName>
    </recommendedName>
</protein>
<dbReference type="InterPro" id="IPR002577">
    <property type="entry name" value="HTH_HxlR"/>
</dbReference>
<feature type="domain" description="HTH hxlR-type" evidence="4">
    <location>
        <begin position="19"/>
        <end position="118"/>
    </location>
</feature>
<organism evidence="5">
    <name type="scientific">uncultured Quadrisphaera sp</name>
    <dbReference type="NCBI Taxonomy" id="904978"/>
    <lineage>
        <taxon>Bacteria</taxon>
        <taxon>Bacillati</taxon>
        <taxon>Actinomycetota</taxon>
        <taxon>Actinomycetes</taxon>
        <taxon>Kineosporiales</taxon>
        <taxon>Kineosporiaceae</taxon>
        <taxon>Quadrisphaera</taxon>
        <taxon>environmental samples</taxon>
    </lineage>
</organism>
<dbReference type="GO" id="GO:0003677">
    <property type="term" value="F:DNA binding"/>
    <property type="evidence" value="ECO:0007669"/>
    <property type="project" value="UniProtKB-KW"/>
</dbReference>
<reference evidence="5" key="1">
    <citation type="submission" date="2020-02" db="EMBL/GenBank/DDBJ databases">
        <authorList>
            <person name="Meier V. D."/>
        </authorList>
    </citation>
    <scope>NUCLEOTIDE SEQUENCE</scope>
    <source>
        <strain evidence="5">AVDCRST_MAG35</strain>
    </source>
</reference>
<sequence>MSAAGATSSPADASPLEACPISPLIELVFSRWTTPVLWALQHQGPLRFGEIRKQLGPVTSKVLTSRLRQLERDGLVQRTWVGGVPPRADYAITDLGLSLSPAFRELATWTHANMGDVHTARARYDEAGRPRPA</sequence>
<evidence type="ECO:0000256" key="3">
    <source>
        <dbReference type="ARBA" id="ARBA00023163"/>
    </source>
</evidence>
<evidence type="ECO:0000313" key="5">
    <source>
        <dbReference type="EMBL" id="CAA9437035.1"/>
    </source>
</evidence>
<evidence type="ECO:0000259" key="4">
    <source>
        <dbReference type="PROSITE" id="PS51118"/>
    </source>
</evidence>
<dbReference type="PANTHER" id="PTHR33204:SF37">
    <property type="entry name" value="HTH-TYPE TRANSCRIPTIONAL REGULATOR YODB"/>
    <property type="match status" value="1"/>
</dbReference>
<keyword evidence="1" id="KW-0805">Transcription regulation</keyword>